<proteinExistence type="predicted"/>
<sequence length="224" mass="24434">MKLNLAVYTLMLVTTTVCLTESDAFTPRAFGVTSPRQGLVRFESSSKDESNLIEDIAELVTTDSMMATIKSSNQQSAKSQPNEGMIEQAERTPLSSTSGNFALFQNDGPLAWMQDFLDLFGIKEGKGMAYGPIPVDVEDSERVSPEVVAQRRQKATQDLVNIGPQERQRREVAGNVLACISAVYVVWATLFADHGDFGGHVLRLLAVIPIFLAVGYKESAKTGL</sequence>
<dbReference type="EMBL" id="OU594942">
    <property type="protein sequence ID" value="CAG9277753.1"/>
    <property type="molecule type" value="Genomic_DNA"/>
</dbReference>
<feature type="chain" id="PRO_5035422895" evidence="2">
    <location>
        <begin position="21"/>
        <end position="224"/>
    </location>
</feature>
<feature type="transmembrane region" description="Helical" evidence="1">
    <location>
        <begin position="172"/>
        <end position="191"/>
    </location>
</feature>
<accession>A0A8J9SEH0</accession>
<keyword evidence="1" id="KW-0812">Transmembrane</keyword>
<keyword evidence="1" id="KW-1133">Transmembrane helix</keyword>
<keyword evidence="2" id="KW-0732">Signal</keyword>
<name>A0A8J9SEH0_PHATR</name>
<evidence type="ECO:0000313" key="3">
    <source>
        <dbReference type="EMBL" id="CAG9277753.1"/>
    </source>
</evidence>
<dbReference type="AlphaFoldDB" id="A0A8J9SEH0"/>
<dbReference type="Proteomes" id="UP000836788">
    <property type="component" value="Chromosome 1"/>
</dbReference>
<keyword evidence="1" id="KW-0472">Membrane</keyword>
<feature type="signal peptide" evidence="2">
    <location>
        <begin position="1"/>
        <end position="20"/>
    </location>
</feature>
<organism evidence="3">
    <name type="scientific">Phaeodactylum tricornutum</name>
    <name type="common">Diatom</name>
    <dbReference type="NCBI Taxonomy" id="2850"/>
    <lineage>
        <taxon>Eukaryota</taxon>
        <taxon>Sar</taxon>
        <taxon>Stramenopiles</taxon>
        <taxon>Ochrophyta</taxon>
        <taxon>Bacillariophyta</taxon>
        <taxon>Bacillariophyceae</taxon>
        <taxon>Bacillariophycidae</taxon>
        <taxon>Naviculales</taxon>
        <taxon>Phaeodactylaceae</taxon>
        <taxon>Phaeodactylum</taxon>
    </lineage>
</organism>
<gene>
    <name evidence="3" type="ORF">PTTT1_LOCUS4784</name>
</gene>
<protein>
    <submittedName>
        <fullName evidence="3">Uncharacterized protein</fullName>
    </submittedName>
</protein>
<evidence type="ECO:0000256" key="2">
    <source>
        <dbReference type="SAM" id="SignalP"/>
    </source>
</evidence>
<feature type="transmembrane region" description="Helical" evidence="1">
    <location>
        <begin position="197"/>
        <end position="216"/>
    </location>
</feature>
<evidence type="ECO:0000256" key="1">
    <source>
        <dbReference type="SAM" id="Phobius"/>
    </source>
</evidence>
<reference evidence="3" key="1">
    <citation type="submission" date="2022-02" db="EMBL/GenBank/DDBJ databases">
        <authorList>
            <person name="Giguere J D."/>
        </authorList>
    </citation>
    <scope>NUCLEOTIDE SEQUENCE</scope>
    <source>
        <strain evidence="3">CCAP 1055/1</strain>
    </source>
</reference>